<gene>
    <name evidence="3" type="ORF">J4G43_005440</name>
    <name evidence="2" type="ORF">J4G43_07630</name>
</gene>
<feature type="compositionally biased region" description="Basic and acidic residues" evidence="1">
    <location>
        <begin position="7"/>
        <end position="16"/>
    </location>
</feature>
<sequence length="193" mass="20519">MSNKVEAPARERRHQGPDGPTGNTADLARQISGSATSGRPFAAQDFSPLAWWRTLPSYLLRDAEHLLLIDTLDTIYVMDRHDDFAAALRGDAAAAVGVAFSLLPIHGVTLTVDIAMTALLRCALGGDATATMVVANLLHCSELDHPFATKLSTLWCTRVASPSCDDTGRALQNSGLDKTIVVGSASYRAEAEA</sequence>
<dbReference type="EMBL" id="CP086136">
    <property type="protein sequence ID" value="UEM13749.1"/>
    <property type="molecule type" value="Genomic_DNA"/>
</dbReference>
<dbReference type="RefSeq" id="WP_028151343.1">
    <property type="nucleotide sequence ID" value="NZ_CP086136.1"/>
</dbReference>
<dbReference type="Proteomes" id="UP000664702">
    <property type="component" value="Chromosome"/>
</dbReference>
<reference evidence="3 4" key="2">
    <citation type="journal article" date="2022" name="Int. J. Syst. Evol. Microbiol.">
        <title>Strains of Bradyrhizobium barranii sp. nov. associated with legumes native to Canada are symbionts of soybeans and belong to different subspecies (subsp. barranii subsp. nov. and subsp. apii subsp. nov.) and symbiovars (sv. glycinearum and sv. septentrionale).</title>
        <authorList>
            <person name="Bromfield E.S.P."/>
            <person name="Cloutier S."/>
            <person name="Wasai-Hara S."/>
            <person name="Minamisawa K."/>
        </authorList>
    </citation>
    <scope>NUCLEOTIDE SEQUENCE [LARGE SCALE GENOMIC DNA]</scope>
    <source>
        <strain evidence="3 4">144S4</strain>
    </source>
</reference>
<evidence type="ECO:0000313" key="3">
    <source>
        <dbReference type="EMBL" id="UEM13749.1"/>
    </source>
</evidence>
<dbReference type="EMBL" id="JAGEMI010000001">
    <property type="protein sequence ID" value="MBO1860841.1"/>
    <property type="molecule type" value="Genomic_DNA"/>
</dbReference>
<reference evidence="2" key="1">
    <citation type="submission" date="2021-03" db="EMBL/GenBank/DDBJ databases">
        <title>Whole Genome Sequence of Bradyrhizobium sp. Strain 144S4.</title>
        <authorList>
            <person name="Bromfield E.S.P."/>
            <person name="Cloutier S."/>
        </authorList>
    </citation>
    <scope>NUCLEOTIDE SEQUENCE [LARGE SCALE GENOMIC DNA]</scope>
    <source>
        <strain evidence="2">144S4</strain>
    </source>
</reference>
<accession>A0A939M0E5</accession>
<organism evidence="2">
    <name type="scientific">Bradyrhizobium barranii subsp. barranii</name>
    <dbReference type="NCBI Taxonomy" id="2823807"/>
    <lineage>
        <taxon>Bacteria</taxon>
        <taxon>Pseudomonadati</taxon>
        <taxon>Pseudomonadota</taxon>
        <taxon>Alphaproteobacteria</taxon>
        <taxon>Hyphomicrobiales</taxon>
        <taxon>Nitrobacteraceae</taxon>
        <taxon>Bradyrhizobium</taxon>
        <taxon>Bradyrhizobium barranii</taxon>
    </lineage>
</organism>
<name>A0A939M0E5_9BRAD</name>
<protein>
    <submittedName>
        <fullName evidence="2">Uncharacterized protein</fullName>
    </submittedName>
</protein>
<dbReference type="AlphaFoldDB" id="A0A939M0E5"/>
<evidence type="ECO:0000313" key="2">
    <source>
        <dbReference type="EMBL" id="MBO1860841.1"/>
    </source>
</evidence>
<evidence type="ECO:0000256" key="1">
    <source>
        <dbReference type="SAM" id="MobiDB-lite"/>
    </source>
</evidence>
<proteinExistence type="predicted"/>
<dbReference type="KEGG" id="bban:J4G43_005440"/>
<feature type="region of interest" description="Disordered" evidence="1">
    <location>
        <begin position="1"/>
        <end position="27"/>
    </location>
</feature>
<evidence type="ECO:0000313" key="4">
    <source>
        <dbReference type="Proteomes" id="UP000664702"/>
    </source>
</evidence>